<reference evidence="2" key="1">
    <citation type="journal article" date="2019" name="Int. J. Syst. Evol. Microbiol.">
        <title>The Global Catalogue of Microorganisms (GCM) 10K type strain sequencing project: providing services to taxonomists for standard genome sequencing and annotation.</title>
        <authorList>
            <consortium name="The Broad Institute Genomics Platform"/>
            <consortium name="The Broad Institute Genome Sequencing Center for Infectious Disease"/>
            <person name="Wu L."/>
            <person name="Ma J."/>
        </authorList>
    </citation>
    <scope>NUCLEOTIDE SEQUENCE [LARGE SCALE GENOMIC DNA]</scope>
    <source>
        <strain evidence="2">KCTC 52473</strain>
    </source>
</reference>
<name>A0ABV7FR47_9ALTE</name>
<protein>
    <submittedName>
        <fullName evidence="1">Uncharacterized protein</fullName>
    </submittedName>
</protein>
<evidence type="ECO:0000313" key="2">
    <source>
        <dbReference type="Proteomes" id="UP001595478"/>
    </source>
</evidence>
<gene>
    <name evidence="1" type="ORF">ACFOHL_07135</name>
</gene>
<keyword evidence="2" id="KW-1185">Reference proteome</keyword>
<dbReference type="Proteomes" id="UP001595478">
    <property type="component" value="Unassembled WGS sequence"/>
</dbReference>
<organism evidence="1 2">
    <name type="scientific">Agaribacter flavus</name>
    <dbReference type="NCBI Taxonomy" id="1902781"/>
    <lineage>
        <taxon>Bacteria</taxon>
        <taxon>Pseudomonadati</taxon>
        <taxon>Pseudomonadota</taxon>
        <taxon>Gammaproteobacteria</taxon>
        <taxon>Alteromonadales</taxon>
        <taxon>Alteromonadaceae</taxon>
        <taxon>Agaribacter</taxon>
    </lineage>
</organism>
<dbReference type="EMBL" id="JBHRSW010000010">
    <property type="protein sequence ID" value="MFC3121390.1"/>
    <property type="molecule type" value="Genomic_DNA"/>
</dbReference>
<evidence type="ECO:0000313" key="1">
    <source>
        <dbReference type="EMBL" id="MFC3121390.1"/>
    </source>
</evidence>
<comment type="caution">
    <text evidence="1">The sequence shown here is derived from an EMBL/GenBank/DDBJ whole genome shotgun (WGS) entry which is preliminary data.</text>
</comment>
<accession>A0ABV7FR47</accession>
<sequence>MDFKKISYSELNAKAKEMYNFQKASAKLADYGFTTMWLNNDWQGADFIGVHIDGVTSIRVQLKGRFSFNQKYCGKDIFICFISEDDVYLYPHDEVLDKIEHRISDKTYIKTGAWSAPKLTKQNKELLAKYKL</sequence>
<proteinExistence type="predicted"/>
<dbReference type="RefSeq" id="WP_376919527.1">
    <property type="nucleotide sequence ID" value="NZ_JBHRSW010000010.1"/>
</dbReference>